<reference evidence="1 2" key="1">
    <citation type="submission" date="2015-09" db="EMBL/GenBank/DDBJ databases">
        <title>Trachymyrmex cornetzi WGS genome.</title>
        <authorList>
            <person name="Nygaard S."/>
            <person name="Hu H."/>
            <person name="Boomsma J."/>
            <person name="Zhang G."/>
        </authorList>
    </citation>
    <scope>NUCLEOTIDE SEQUENCE [LARGE SCALE GENOMIC DNA]</scope>
    <source>
        <strain evidence="1">Tcor2-1</strain>
        <tissue evidence="1">Whole body</tissue>
    </source>
</reference>
<dbReference type="EMBL" id="KQ978698">
    <property type="protein sequence ID" value="KYN29156.1"/>
    <property type="molecule type" value="Genomic_DNA"/>
</dbReference>
<proteinExistence type="predicted"/>
<protein>
    <submittedName>
        <fullName evidence="1">Uncharacterized protein</fullName>
    </submittedName>
</protein>
<dbReference type="Proteomes" id="UP000078492">
    <property type="component" value="Unassembled WGS sequence"/>
</dbReference>
<gene>
    <name evidence="1" type="ORF">ALC57_01415</name>
</gene>
<organism evidence="1 2">
    <name type="scientific">Trachymyrmex cornetzi</name>
    <dbReference type="NCBI Taxonomy" id="471704"/>
    <lineage>
        <taxon>Eukaryota</taxon>
        <taxon>Metazoa</taxon>
        <taxon>Ecdysozoa</taxon>
        <taxon>Arthropoda</taxon>
        <taxon>Hexapoda</taxon>
        <taxon>Insecta</taxon>
        <taxon>Pterygota</taxon>
        <taxon>Neoptera</taxon>
        <taxon>Endopterygota</taxon>
        <taxon>Hymenoptera</taxon>
        <taxon>Apocrita</taxon>
        <taxon>Aculeata</taxon>
        <taxon>Formicoidea</taxon>
        <taxon>Formicidae</taxon>
        <taxon>Myrmicinae</taxon>
        <taxon>Trachymyrmex</taxon>
    </lineage>
</organism>
<feature type="non-terminal residue" evidence="1">
    <location>
        <position position="1"/>
    </location>
</feature>
<evidence type="ECO:0000313" key="2">
    <source>
        <dbReference type="Proteomes" id="UP000078492"/>
    </source>
</evidence>
<keyword evidence="2" id="KW-1185">Reference proteome</keyword>
<dbReference type="AlphaFoldDB" id="A0A151JPU8"/>
<evidence type="ECO:0000313" key="1">
    <source>
        <dbReference type="EMBL" id="KYN29156.1"/>
    </source>
</evidence>
<accession>A0A151JPU8</accession>
<name>A0A151JPU8_9HYME</name>
<sequence length="82" mass="9574">NIYKMLRNEYKDNFIRVLLLAVRICTKNDVYDHEKKQLDNVGDIKIIYTEPIDSIADKSLIMDADNSIVIDDITMIEEKVNI</sequence>